<dbReference type="EMBL" id="CP089982">
    <property type="protein sequence ID" value="WXA97174.1"/>
    <property type="molecule type" value="Genomic_DNA"/>
</dbReference>
<dbReference type="RefSeq" id="WP_394847790.1">
    <property type="nucleotide sequence ID" value="NZ_CP089982.1"/>
</dbReference>
<evidence type="ECO:0008006" key="3">
    <source>
        <dbReference type="Google" id="ProtNLM"/>
    </source>
</evidence>
<reference evidence="1 2" key="1">
    <citation type="submission" date="2021-12" db="EMBL/GenBank/DDBJ databases">
        <title>Discovery of the Pendulisporaceae a myxobacterial family with distinct sporulation behavior and unique specialized metabolism.</title>
        <authorList>
            <person name="Garcia R."/>
            <person name="Popoff A."/>
            <person name="Bader C.D."/>
            <person name="Loehr J."/>
            <person name="Walesch S."/>
            <person name="Walt C."/>
            <person name="Boldt J."/>
            <person name="Bunk B."/>
            <person name="Haeckl F.J.F.P.J."/>
            <person name="Gunesch A.P."/>
            <person name="Birkelbach J."/>
            <person name="Nuebel U."/>
            <person name="Pietschmann T."/>
            <person name="Bach T."/>
            <person name="Mueller R."/>
        </authorList>
    </citation>
    <scope>NUCLEOTIDE SEQUENCE [LARGE SCALE GENOMIC DNA]</scope>
    <source>
        <strain evidence="1 2">MSr12523</strain>
    </source>
</reference>
<proteinExistence type="predicted"/>
<sequence>MDPTEIQVIGGTAATPSERFSRFALGADLRVSADVPWLGELSVRGEIVRAKNLDRGLWAADPVAAGRDLREVGYYVDLLQEVTPYGIVGVRYDRYDPDADASEQSGVRLVARDISASTWSVMAAVRYKPVALGRSKGGELLAATDIGLPRMFYAARCIVQYDHRTNALGRDASGAPATLADDSLTLRGEVSF</sequence>
<accession>A0ABZ2KGH5</accession>
<keyword evidence="2" id="KW-1185">Reference proteome</keyword>
<organism evidence="1 2">
    <name type="scientific">Pendulispora brunnea</name>
    <dbReference type="NCBI Taxonomy" id="2905690"/>
    <lineage>
        <taxon>Bacteria</taxon>
        <taxon>Pseudomonadati</taxon>
        <taxon>Myxococcota</taxon>
        <taxon>Myxococcia</taxon>
        <taxon>Myxococcales</taxon>
        <taxon>Sorangiineae</taxon>
        <taxon>Pendulisporaceae</taxon>
        <taxon>Pendulispora</taxon>
    </lineage>
</organism>
<gene>
    <name evidence="1" type="ORF">LZC95_10045</name>
</gene>
<protein>
    <recommendedName>
        <fullName evidence="3">Porin</fullName>
    </recommendedName>
</protein>
<evidence type="ECO:0000313" key="1">
    <source>
        <dbReference type="EMBL" id="WXA97174.1"/>
    </source>
</evidence>
<evidence type="ECO:0000313" key="2">
    <source>
        <dbReference type="Proteomes" id="UP001379533"/>
    </source>
</evidence>
<dbReference type="Proteomes" id="UP001379533">
    <property type="component" value="Chromosome"/>
</dbReference>
<name>A0ABZ2KGH5_9BACT</name>